<name>A0A6J5R487_9CAUD</name>
<organism evidence="2">
    <name type="scientific">uncultured Caudovirales phage</name>
    <dbReference type="NCBI Taxonomy" id="2100421"/>
    <lineage>
        <taxon>Viruses</taxon>
        <taxon>Duplodnaviria</taxon>
        <taxon>Heunggongvirae</taxon>
        <taxon>Uroviricota</taxon>
        <taxon>Caudoviricetes</taxon>
        <taxon>Peduoviridae</taxon>
        <taxon>Maltschvirus</taxon>
        <taxon>Maltschvirus maltsch</taxon>
    </lineage>
</organism>
<reference evidence="2" key="1">
    <citation type="submission" date="2020-05" db="EMBL/GenBank/DDBJ databases">
        <authorList>
            <person name="Chiriac C."/>
            <person name="Salcher M."/>
            <person name="Ghai R."/>
            <person name="Kavagutti S V."/>
        </authorList>
    </citation>
    <scope>NUCLEOTIDE SEQUENCE</scope>
</reference>
<evidence type="ECO:0000256" key="1">
    <source>
        <dbReference type="SAM" id="MobiDB-lite"/>
    </source>
</evidence>
<gene>
    <name evidence="2" type="ORF">UFOVP1176_14</name>
</gene>
<feature type="region of interest" description="Disordered" evidence="1">
    <location>
        <begin position="28"/>
        <end position="122"/>
    </location>
</feature>
<protein>
    <recommendedName>
        <fullName evidence="3">Scaffold protein</fullName>
    </recommendedName>
</protein>
<evidence type="ECO:0000313" key="2">
    <source>
        <dbReference type="EMBL" id="CAB4188391.1"/>
    </source>
</evidence>
<sequence length="296" mass="33415">MSEVAISETQKRLEATTVTSENLAEFQAEKLGLADKPPREAIETIEPQDDDSQSEPASEDQQATEEKRRPKIERRFEQVTKARDEAKQEAMREREARVTLEQRLAEMERQQAPKGEAEPDPSQFTDMFEYAKALTDFKVDQRLGEEKQKAVQAKVQAEKEQVLNTWSERVTQAKASIPNFEQVVKSADMTVINEVRDSIFESDVGPQLLYHLADNPEFVEKLQGMTPAAQLRQIGKLEAMFEKQDSKPVVQRSRASAPITPIRSAANGRDVALTADGQFHGSYQAWKAGRLNGQIR</sequence>
<feature type="compositionally biased region" description="Basic and acidic residues" evidence="1">
    <location>
        <begin position="64"/>
        <end position="117"/>
    </location>
</feature>
<feature type="compositionally biased region" description="Basic and acidic residues" evidence="1">
    <location>
        <begin position="32"/>
        <end position="42"/>
    </location>
</feature>
<accession>A0A6J5R487</accession>
<evidence type="ECO:0008006" key="3">
    <source>
        <dbReference type="Google" id="ProtNLM"/>
    </source>
</evidence>
<proteinExistence type="predicted"/>
<dbReference type="EMBL" id="LR797122">
    <property type="protein sequence ID" value="CAB4188391.1"/>
    <property type="molecule type" value="Genomic_DNA"/>
</dbReference>